<comment type="caution">
    <text evidence="2">The sequence shown here is derived from an EMBL/GenBank/DDBJ whole genome shotgun (WGS) entry which is preliminary data.</text>
</comment>
<dbReference type="Gene3D" id="1.25.10.90">
    <property type="match status" value="1"/>
</dbReference>
<dbReference type="STRING" id="1123069.ruthe_00767"/>
<accession>S9R5U8</accession>
<dbReference type="RefSeq" id="WP_021096872.1">
    <property type="nucleotide sequence ID" value="NZ_KE557320.1"/>
</dbReference>
<feature type="region of interest" description="Disordered" evidence="1">
    <location>
        <begin position="204"/>
        <end position="224"/>
    </location>
</feature>
<reference evidence="2 3" key="1">
    <citation type="journal article" date="2013" name="Stand. Genomic Sci.">
        <title>Genome sequence of the reddish-pigmented Rubellimicrobium thermophilum type strain (DSM 16684(T)), a member of the Roseobacter clade.</title>
        <authorList>
            <person name="Fiebig A."/>
            <person name="Riedel T."/>
            <person name="Gronow S."/>
            <person name="Petersen J."/>
            <person name="Klenk H.P."/>
            <person name="Goker M."/>
        </authorList>
    </citation>
    <scope>NUCLEOTIDE SEQUENCE [LARGE SCALE GENOMIC DNA]</scope>
    <source>
        <strain evidence="2 3">DSM 16684</strain>
    </source>
</reference>
<organism evidence="2 3">
    <name type="scientific">Rubellimicrobium thermophilum DSM 16684</name>
    <dbReference type="NCBI Taxonomy" id="1123069"/>
    <lineage>
        <taxon>Bacteria</taxon>
        <taxon>Pseudomonadati</taxon>
        <taxon>Pseudomonadota</taxon>
        <taxon>Alphaproteobacteria</taxon>
        <taxon>Rhodobacterales</taxon>
        <taxon>Roseobacteraceae</taxon>
        <taxon>Rubellimicrobium</taxon>
    </lineage>
</organism>
<dbReference type="InterPro" id="IPR014825">
    <property type="entry name" value="DNA_alkylation"/>
</dbReference>
<evidence type="ECO:0000313" key="2">
    <source>
        <dbReference type="EMBL" id="EPX87368.1"/>
    </source>
</evidence>
<dbReference type="EMBL" id="AOLV01000008">
    <property type="protein sequence ID" value="EPX87368.1"/>
    <property type="molecule type" value="Genomic_DNA"/>
</dbReference>
<dbReference type="PATRIC" id="fig|1123069.3.peg.741"/>
<dbReference type="HOGENOM" id="CLU_086977_0_0_5"/>
<evidence type="ECO:0000313" key="3">
    <source>
        <dbReference type="Proteomes" id="UP000015346"/>
    </source>
</evidence>
<dbReference type="CDD" id="cd06561">
    <property type="entry name" value="AlkD_like"/>
    <property type="match status" value="1"/>
</dbReference>
<protein>
    <submittedName>
        <fullName evidence="2">Putative DNA alkylation repair enzyme</fullName>
    </submittedName>
</protein>
<dbReference type="InterPro" id="IPR016024">
    <property type="entry name" value="ARM-type_fold"/>
</dbReference>
<name>S9R5U8_9RHOB</name>
<feature type="compositionally biased region" description="Pro residues" evidence="1">
    <location>
        <begin position="212"/>
        <end position="224"/>
    </location>
</feature>
<dbReference type="OrthoDB" id="9775346at2"/>
<dbReference type="SUPFAM" id="SSF48371">
    <property type="entry name" value="ARM repeat"/>
    <property type="match status" value="1"/>
</dbReference>
<evidence type="ECO:0000256" key="1">
    <source>
        <dbReference type="SAM" id="MobiDB-lite"/>
    </source>
</evidence>
<gene>
    <name evidence="2" type="ORF">ruthe_00767</name>
</gene>
<keyword evidence="3" id="KW-1185">Reference proteome</keyword>
<proteinExistence type="predicted"/>
<dbReference type="Pfam" id="PF08713">
    <property type="entry name" value="DNA_alkylation"/>
    <property type="match status" value="1"/>
</dbReference>
<dbReference type="AlphaFoldDB" id="S9R5U8"/>
<dbReference type="Proteomes" id="UP000015346">
    <property type="component" value="Unassembled WGS sequence"/>
</dbReference>
<sequence length="224" mass="24685">MTPQEALAALEARGDAARAAAMAARHRAPRRYLGVAGPQIAELAGLWRAQTDLAGRIALAAGLWDSNVHEARIAAARLLTQARIRPDDEAVWRLVASWVPQFDEAAIADHAAQAGSRRLVADPRRLEAVEGWVGSAHPWTRRAALTFTLPWTKGRHPKPADIAARERILGWCARLATDAEPVVRRAVAEWLRILSRHDPERVRAWRADRGEPPTPRPPAGRPRS</sequence>